<gene>
    <name evidence="10" type="primary">MED15</name>
</gene>
<feature type="domain" description="Mediator of RNA polymerase II transcription subunit 15 N-terminal" evidence="11">
    <location>
        <begin position="8"/>
        <end position="60"/>
    </location>
</feature>
<evidence type="ECO:0000256" key="3">
    <source>
        <dbReference type="ARBA" id="ARBA00019613"/>
    </source>
</evidence>
<dbReference type="InterPro" id="IPR019087">
    <property type="entry name" value="Med15_N"/>
</dbReference>
<dbReference type="GO" id="GO:0005654">
    <property type="term" value="C:nucleoplasm"/>
    <property type="evidence" value="ECO:0007669"/>
    <property type="project" value="UniProtKB-ARBA"/>
</dbReference>
<evidence type="ECO:0000313" key="13">
    <source>
        <dbReference type="Proteomes" id="UP000694428"/>
    </source>
</evidence>
<comment type="subunit">
    <text evidence="10">Component of the Mediator complex.</text>
</comment>
<sequence>MDVTGPETDWRSTNFRQKLVSQIDEAMRKAGVAHNKSSKDMESHVFMKAKTRVKLLCLFSEVTGMSAFWNEPQKQQIQCTLGIGLCSEYLVMKILGLCVFLLHGGKANHFASYGCSKVHFRPRDLLRLQH</sequence>
<dbReference type="GO" id="GO:0003712">
    <property type="term" value="F:transcription coregulator activity"/>
    <property type="evidence" value="ECO:0007669"/>
    <property type="project" value="InterPro"/>
</dbReference>
<dbReference type="Ensembl" id="ENSPSTT00000008564.1">
    <property type="protein sequence ID" value="ENSPSTP00000008157.1"/>
    <property type="gene ID" value="ENSPSTG00000005755.1"/>
</dbReference>
<accession>A0A8C9L871</accession>
<evidence type="ECO:0000256" key="1">
    <source>
        <dbReference type="ARBA" id="ARBA00004123"/>
    </source>
</evidence>
<dbReference type="Proteomes" id="UP000694428">
    <property type="component" value="Unplaced"/>
</dbReference>
<keyword evidence="13" id="KW-1185">Reference proteome</keyword>
<keyword evidence="4 10" id="KW-0805">Transcription regulation</keyword>
<evidence type="ECO:0000256" key="7">
    <source>
        <dbReference type="ARBA" id="ARBA00023242"/>
    </source>
</evidence>
<name>A0A8C9L871_PAVCR</name>
<dbReference type="AlphaFoldDB" id="A0A8C9L871"/>
<proteinExistence type="inferred from homology"/>
<dbReference type="Gene3D" id="1.10.246.20">
    <property type="entry name" value="Coactivator CBP, KIX domain"/>
    <property type="match status" value="1"/>
</dbReference>
<dbReference type="PANTHER" id="PTHR31804">
    <property type="entry name" value="MEDIATOR OF RNA POLYMERASE II TRANSCRIPTION SUBUNIT 15"/>
    <property type="match status" value="1"/>
</dbReference>
<comment type="function">
    <text evidence="9">Component of the Mediator complex, a coactivator involved in the regulated transcription of nearly all RNA polymerase II-dependent genes. Mediator functions as a bridge to convey information from gene-specific regulatory proteins to the basal RNA polymerase II transcription machinery. Mediator is recruited to promoters by direct interactions with regulatory proteins and serves as a scaffold for the assembly of a functional preinitiation complex with RNA polymerase II and the general transcription factors. Required for cholesterol-dependent gene regulation. Positively regulates the Nodal signaling pathway.</text>
</comment>
<dbReference type="InterPro" id="IPR036529">
    <property type="entry name" value="KIX_dom_sf"/>
</dbReference>
<dbReference type="FunFam" id="1.10.246.20:FF:000002">
    <property type="entry name" value="Mediator of RNA polymerase II transcription subunit 15"/>
    <property type="match status" value="1"/>
</dbReference>
<evidence type="ECO:0000256" key="8">
    <source>
        <dbReference type="ARBA" id="ARBA00032016"/>
    </source>
</evidence>
<evidence type="ECO:0000256" key="6">
    <source>
        <dbReference type="ARBA" id="ARBA00023163"/>
    </source>
</evidence>
<comment type="similarity">
    <text evidence="2 10">Belongs to the Mediator complex subunit 15 family.</text>
</comment>
<evidence type="ECO:0000256" key="2">
    <source>
        <dbReference type="ARBA" id="ARBA00009807"/>
    </source>
</evidence>
<comment type="subcellular location">
    <subcellularLocation>
        <location evidence="1 10">Nucleus</location>
    </subcellularLocation>
</comment>
<dbReference type="PANTHER" id="PTHR31804:SF3">
    <property type="entry name" value="MEDIATOR OF RNA POLYMERASE II TRANSCRIPTION SUBUNIT 15"/>
    <property type="match status" value="1"/>
</dbReference>
<dbReference type="GO" id="GO:0006355">
    <property type="term" value="P:regulation of DNA-templated transcription"/>
    <property type="evidence" value="ECO:0007669"/>
    <property type="project" value="InterPro"/>
</dbReference>
<dbReference type="Pfam" id="PF09606">
    <property type="entry name" value="Med15_N"/>
    <property type="match status" value="1"/>
</dbReference>
<protein>
    <recommendedName>
        <fullName evidence="3 10">Mediator of RNA polymerase II transcription subunit 15</fullName>
    </recommendedName>
    <alternativeName>
        <fullName evidence="8 10">Mediator complex subunit 15</fullName>
    </alternativeName>
</protein>
<keyword evidence="5 10" id="KW-0010">Activator</keyword>
<keyword evidence="6 10" id="KW-0804">Transcription</keyword>
<evidence type="ECO:0000256" key="5">
    <source>
        <dbReference type="ARBA" id="ARBA00023159"/>
    </source>
</evidence>
<reference evidence="12" key="2">
    <citation type="submission" date="2025-09" db="UniProtKB">
        <authorList>
            <consortium name="Ensembl"/>
        </authorList>
    </citation>
    <scope>IDENTIFICATION</scope>
</reference>
<keyword evidence="7 10" id="KW-0539">Nucleus</keyword>
<evidence type="ECO:0000256" key="9">
    <source>
        <dbReference type="ARBA" id="ARBA00054847"/>
    </source>
</evidence>
<reference evidence="12" key="1">
    <citation type="submission" date="2025-08" db="UniProtKB">
        <authorList>
            <consortium name="Ensembl"/>
        </authorList>
    </citation>
    <scope>IDENTIFICATION</scope>
</reference>
<evidence type="ECO:0000256" key="10">
    <source>
        <dbReference type="RuleBase" id="RU364148"/>
    </source>
</evidence>
<evidence type="ECO:0000313" key="12">
    <source>
        <dbReference type="Ensembl" id="ENSPSTP00000008157.1"/>
    </source>
</evidence>
<organism evidence="12 13">
    <name type="scientific">Pavo cristatus</name>
    <name type="common">Indian peafowl</name>
    <name type="synonym">Blue peafowl</name>
    <dbReference type="NCBI Taxonomy" id="9049"/>
    <lineage>
        <taxon>Eukaryota</taxon>
        <taxon>Metazoa</taxon>
        <taxon>Chordata</taxon>
        <taxon>Craniata</taxon>
        <taxon>Vertebrata</taxon>
        <taxon>Euteleostomi</taxon>
        <taxon>Archelosauria</taxon>
        <taxon>Archosauria</taxon>
        <taxon>Dinosauria</taxon>
        <taxon>Saurischia</taxon>
        <taxon>Theropoda</taxon>
        <taxon>Coelurosauria</taxon>
        <taxon>Aves</taxon>
        <taxon>Neognathae</taxon>
        <taxon>Galloanserae</taxon>
        <taxon>Galliformes</taxon>
        <taxon>Phasianidae</taxon>
        <taxon>Phasianinae</taxon>
        <taxon>Pavo</taxon>
    </lineage>
</organism>
<evidence type="ECO:0000259" key="11">
    <source>
        <dbReference type="Pfam" id="PF09606"/>
    </source>
</evidence>
<evidence type="ECO:0000256" key="4">
    <source>
        <dbReference type="ARBA" id="ARBA00023015"/>
    </source>
</evidence>